<evidence type="ECO:0000313" key="3">
    <source>
        <dbReference type="EMBL" id="TFY58702.1"/>
    </source>
</evidence>
<proteinExistence type="predicted"/>
<organism evidence="3 4">
    <name type="scientific">Rhodofomes roseus</name>
    <dbReference type="NCBI Taxonomy" id="34475"/>
    <lineage>
        <taxon>Eukaryota</taxon>
        <taxon>Fungi</taxon>
        <taxon>Dikarya</taxon>
        <taxon>Basidiomycota</taxon>
        <taxon>Agaricomycotina</taxon>
        <taxon>Agaricomycetes</taxon>
        <taxon>Polyporales</taxon>
        <taxon>Rhodofomes</taxon>
    </lineage>
</organism>
<gene>
    <name evidence="3" type="ORF">EVJ58_g6256</name>
</gene>
<dbReference type="EMBL" id="SEKV01000344">
    <property type="protein sequence ID" value="TFY58702.1"/>
    <property type="molecule type" value="Genomic_DNA"/>
</dbReference>
<accession>A0A4Y9Y941</accession>
<evidence type="ECO:0000256" key="1">
    <source>
        <dbReference type="SAM" id="MobiDB-lite"/>
    </source>
</evidence>
<keyword evidence="2" id="KW-1133">Transmembrane helix</keyword>
<evidence type="ECO:0000313" key="4">
    <source>
        <dbReference type="Proteomes" id="UP000298390"/>
    </source>
</evidence>
<reference evidence="3 4" key="1">
    <citation type="submission" date="2019-01" db="EMBL/GenBank/DDBJ databases">
        <title>Genome sequencing of the rare red list fungi Fomitopsis rosea.</title>
        <authorList>
            <person name="Buettner E."/>
            <person name="Kellner H."/>
        </authorList>
    </citation>
    <scope>NUCLEOTIDE SEQUENCE [LARGE SCALE GENOMIC DNA]</scope>
    <source>
        <strain evidence="3 4">DSM 105464</strain>
    </source>
</reference>
<keyword evidence="2" id="KW-0812">Transmembrane</keyword>
<evidence type="ECO:0000256" key="2">
    <source>
        <dbReference type="SAM" id="Phobius"/>
    </source>
</evidence>
<name>A0A4Y9Y941_9APHY</name>
<feature type="transmembrane region" description="Helical" evidence="2">
    <location>
        <begin position="104"/>
        <end position="128"/>
    </location>
</feature>
<feature type="region of interest" description="Disordered" evidence="1">
    <location>
        <begin position="155"/>
        <end position="187"/>
    </location>
</feature>
<comment type="caution">
    <text evidence="3">The sequence shown here is derived from an EMBL/GenBank/DDBJ whole genome shotgun (WGS) entry which is preliminary data.</text>
</comment>
<protein>
    <submittedName>
        <fullName evidence="3">Uncharacterized protein</fullName>
    </submittedName>
</protein>
<feature type="transmembrane region" description="Helical" evidence="2">
    <location>
        <begin position="7"/>
        <end position="25"/>
    </location>
</feature>
<sequence length="187" mass="21299">MQILALILIPIVDTFVMLVSYRFLIHPQLVRLIGNEHQHLLDRLTPIQLLDPPPVINITQLLTPDLVLDVVPYYSTPPETDARAAGPASFEWSSLHEQLSHLFYTYQMDVICLILFAVLCMELICILIRGVQRHARARALWREVQYRRALAYAREEEEEQEPQVARPQPSLAGAQSLVGEPARSLPS</sequence>
<keyword evidence="2" id="KW-0472">Membrane</keyword>
<dbReference type="AlphaFoldDB" id="A0A4Y9Y941"/>
<dbReference type="Proteomes" id="UP000298390">
    <property type="component" value="Unassembled WGS sequence"/>
</dbReference>